<dbReference type="Gene3D" id="3.30.160.250">
    <property type="match status" value="1"/>
</dbReference>
<evidence type="ECO:0000256" key="1">
    <source>
        <dbReference type="SAM" id="Coils"/>
    </source>
</evidence>
<evidence type="ECO:0000313" key="2">
    <source>
        <dbReference type="EMBL" id="QGP92640.1"/>
    </source>
</evidence>
<organism evidence="2 3">
    <name type="scientific">Neomoorella glycerini</name>
    <dbReference type="NCBI Taxonomy" id="55779"/>
    <lineage>
        <taxon>Bacteria</taxon>
        <taxon>Bacillati</taxon>
        <taxon>Bacillota</taxon>
        <taxon>Clostridia</taxon>
        <taxon>Neomoorellales</taxon>
        <taxon>Neomoorellaceae</taxon>
        <taxon>Neomoorella</taxon>
    </lineage>
</organism>
<evidence type="ECO:0000313" key="3">
    <source>
        <dbReference type="Proteomes" id="UP000425916"/>
    </source>
</evidence>
<proteinExistence type="predicted"/>
<dbReference type="PANTHER" id="PTHR34504">
    <property type="entry name" value="ANTITOXIN HICB"/>
    <property type="match status" value="1"/>
</dbReference>
<keyword evidence="1" id="KW-0175">Coiled coil</keyword>
<evidence type="ECO:0008006" key="4">
    <source>
        <dbReference type="Google" id="ProtNLM"/>
    </source>
</evidence>
<dbReference type="InterPro" id="IPR051404">
    <property type="entry name" value="TA_system_antitoxin"/>
</dbReference>
<protein>
    <recommendedName>
        <fullName evidence="4">HicB_like antitoxin of bacterial toxin-antitoxin system</fullName>
    </recommendedName>
</protein>
<keyword evidence="3" id="KW-1185">Reference proteome</keyword>
<sequence length="74" mass="8239">MRLTAVMQKRGDWYIGFIKEIPGINSQGKTLEELRNNLKEATQLILQANAELAGKFQGPDTIIEPLEIAVEAVN</sequence>
<accession>A0A6I5ZS19</accession>
<reference evidence="2 3" key="1">
    <citation type="submission" date="2019-11" db="EMBL/GenBank/DDBJ databases">
        <title>Genome sequence of Moorella glycerini DSM11254.</title>
        <authorList>
            <person name="Poehlein A."/>
            <person name="Boeer T."/>
            <person name="Daniel R."/>
        </authorList>
    </citation>
    <scope>NUCLEOTIDE SEQUENCE [LARGE SCALE GENOMIC DNA]</scope>
    <source>
        <strain evidence="2 3">DSM 11254</strain>
    </source>
</reference>
<dbReference type="InterPro" id="IPR035069">
    <property type="entry name" value="TTHA1013/TTHA0281-like"/>
</dbReference>
<name>A0A6I5ZS19_9FIRM</name>
<dbReference type="PANTHER" id="PTHR34504:SF4">
    <property type="entry name" value="ANTITOXIN HICB"/>
    <property type="match status" value="1"/>
</dbReference>
<dbReference type="SUPFAM" id="SSF143100">
    <property type="entry name" value="TTHA1013/TTHA0281-like"/>
    <property type="match status" value="1"/>
</dbReference>
<dbReference type="OrthoDB" id="573854at2"/>
<dbReference type="Proteomes" id="UP000425916">
    <property type="component" value="Chromosome"/>
</dbReference>
<dbReference type="AlphaFoldDB" id="A0A6I5ZS19"/>
<feature type="coiled-coil region" evidence="1">
    <location>
        <begin position="24"/>
        <end position="51"/>
    </location>
</feature>
<dbReference type="RefSeq" id="WP_156273504.1">
    <property type="nucleotide sequence ID" value="NZ_CP046244.1"/>
</dbReference>
<dbReference type="EMBL" id="CP046244">
    <property type="protein sequence ID" value="QGP92640.1"/>
    <property type="molecule type" value="Genomic_DNA"/>
</dbReference>
<gene>
    <name evidence="2" type="ORF">MGLY_20270</name>
</gene>